<dbReference type="InterPro" id="IPR015366">
    <property type="entry name" value="S53_propep"/>
</dbReference>
<evidence type="ECO:0000313" key="11">
    <source>
        <dbReference type="EMBL" id="KAF7370195.1"/>
    </source>
</evidence>
<dbReference type="GO" id="GO:0005576">
    <property type="term" value="C:extracellular region"/>
    <property type="evidence" value="ECO:0007669"/>
    <property type="project" value="UniProtKB-SubCell"/>
</dbReference>
<comment type="cofactor">
    <cofactor evidence="8">
        <name>Ca(2+)</name>
        <dbReference type="ChEBI" id="CHEBI:29108"/>
    </cofactor>
    <text evidence="8">Binds 1 Ca(2+) ion per subunit.</text>
</comment>
<evidence type="ECO:0000313" key="12">
    <source>
        <dbReference type="Proteomes" id="UP000623467"/>
    </source>
</evidence>
<feature type="binding site" evidence="8">
    <location>
        <position position="542"/>
    </location>
    <ligand>
        <name>Ca(2+)</name>
        <dbReference type="ChEBI" id="CHEBI:29108"/>
    </ligand>
</feature>
<dbReference type="SUPFAM" id="SSF54897">
    <property type="entry name" value="Protease propeptides/inhibitors"/>
    <property type="match status" value="1"/>
</dbReference>
<feature type="binding site" evidence="8">
    <location>
        <position position="560"/>
    </location>
    <ligand>
        <name>Ca(2+)</name>
        <dbReference type="ChEBI" id="CHEBI:29108"/>
    </ligand>
</feature>
<evidence type="ECO:0000256" key="1">
    <source>
        <dbReference type="ARBA" id="ARBA00004239"/>
    </source>
</evidence>
<sequence length="581" mass="60673">MRLYSLLSLATIVAVTNTSPTGHRVMVVHESVAAVPSGFAHAGSVAPDQEITLRIALTQSDIAGLQAKTYAVSDPANALYGRHLTVDEARIWMIDDFFYVLTPNAPATVSDVSAWLSENEITATSVSPAGDLLEIKLTVSKANTLLGTQFSAFTHIASGKSVIRTLSYSVPVSLQSHIQFVHPTIAFVPPLSLPSVNAVKFKRDTVVEERVEPTSATVPASCAAVVNPACIETIYNFPTDIANSSAQNTLGVAGYIDQYANFADLALFLKNLRLELVGSNFTVSEVDNGQNDQTSAGVEADLDVEMVVSLAGGVPTTFISVGDDNADDVDGFIDIVNFIIATPIETRPTVLTTSYGFNEPNLPISLAVGICNAYMQLGAIGISVLFASGDGGVSGVQATECTNFVPTAPGGCPFITSVGGSTGVPPQVAASLSGGGFSNYFPTPDYQAADVAAYITSIGDEYAGLYNASGRGFPDVAMQALNVEIAWMDDFWLVGGTSCASPMFAAMIALVNDRLIAAGRPVLGFLNPFLYSPAGRPAFNDVTSGNNPGCGTNGFPALHGWDPVTGLGTPDFNLLLTAVGL</sequence>
<protein>
    <submittedName>
        <fullName evidence="11">Serine protease S53</fullName>
    </submittedName>
</protein>
<comment type="caution">
    <text evidence="11">The sequence shown here is derived from an EMBL/GenBank/DDBJ whole genome shotgun (WGS) entry which is preliminary data.</text>
</comment>
<keyword evidence="7" id="KW-0865">Zymogen</keyword>
<dbReference type="SUPFAM" id="SSF52743">
    <property type="entry name" value="Subtilisin-like"/>
    <property type="match status" value="1"/>
</dbReference>
<reference evidence="11" key="1">
    <citation type="submission" date="2020-05" db="EMBL/GenBank/DDBJ databases">
        <title>Mycena genomes resolve the evolution of fungal bioluminescence.</title>
        <authorList>
            <person name="Tsai I.J."/>
        </authorList>
    </citation>
    <scope>NUCLEOTIDE SEQUENCE</scope>
    <source>
        <strain evidence="11">160909Yilan</strain>
    </source>
</reference>
<dbReference type="PROSITE" id="PS00138">
    <property type="entry name" value="SUBTILASE_SER"/>
    <property type="match status" value="1"/>
</dbReference>
<evidence type="ECO:0000256" key="8">
    <source>
        <dbReference type="PROSITE-ProRule" id="PRU01032"/>
    </source>
</evidence>
<dbReference type="GO" id="GO:0046872">
    <property type="term" value="F:metal ion binding"/>
    <property type="evidence" value="ECO:0007669"/>
    <property type="project" value="UniProtKB-UniRule"/>
</dbReference>
<keyword evidence="6 8" id="KW-0106">Calcium</keyword>
<dbReference type="PANTHER" id="PTHR14218">
    <property type="entry name" value="PROTEASE S8 TRIPEPTIDYL PEPTIDASE I CLN2"/>
    <property type="match status" value="1"/>
</dbReference>
<organism evidence="11 12">
    <name type="scientific">Mycena sanguinolenta</name>
    <dbReference type="NCBI Taxonomy" id="230812"/>
    <lineage>
        <taxon>Eukaryota</taxon>
        <taxon>Fungi</taxon>
        <taxon>Dikarya</taxon>
        <taxon>Basidiomycota</taxon>
        <taxon>Agaricomycotina</taxon>
        <taxon>Agaricomycetes</taxon>
        <taxon>Agaricomycetidae</taxon>
        <taxon>Agaricales</taxon>
        <taxon>Marasmiineae</taxon>
        <taxon>Mycenaceae</taxon>
        <taxon>Mycena</taxon>
    </lineage>
</organism>
<dbReference type="SMART" id="SM00944">
    <property type="entry name" value="Pro-kuma_activ"/>
    <property type="match status" value="1"/>
</dbReference>
<feature type="binding site" evidence="8">
    <location>
        <position position="541"/>
    </location>
    <ligand>
        <name>Ca(2+)</name>
        <dbReference type="ChEBI" id="CHEBI:29108"/>
    </ligand>
</feature>
<keyword evidence="12" id="KW-1185">Reference proteome</keyword>
<dbReference type="CDD" id="cd11377">
    <property type="entry name" value="Pro-peptidase_S53"/>
    <property type="match status" value="1"/>
</dbReference>
<feature type="active site" description="Charge relay system" evidence="8">
    <location>
        <position position="299"/>
    </location>
</feature>
<dbReference type="AlphaFoldDB" id="A0A8H7DDA8"/>
<dbReference type="GO" id="GO:0006508">
    <property type="term" value="P:proteolysis"/>
    <property type="evidence" value="ECO:0007669"/>
    <property type="project" value="UniProtKB-KW"/>
</dbReference>
<keyword evidence="2 8" id="KW-0645">Protease</keyword>
<proteinExistence type="predicted"/>
<feature type="domain" description="Peptidase S53" evidence="10">
    <location>
        <begin position="225"/>
        <end position="581"/>
    </location>
</feature>
<evidence type="ECO:0000256" key="3">
    <source>
        <dbReference type="ARBA" id="ARBA00022723"/>
    </source>
</evidence>
<dbReference type="CDD" id="cd04056">
    <property type="entry name" value="Peptidases_S53"/>
    <property type="match status" value="1"/>
</dbReference>
<dbReference type="Proteomes" id="UP000623467">
    <property type="component" value="Unassembled WGS sequence"/>
</dbReference>
<dbReference type="PROSITE" id="PS51695">
    <property type="entry name" value="SEDOLISIN"/>
    <property type="match status" value="1"/>
</dbReference>
<dbReference type="Pfam" id="PF09286">
    <property type="entry name" value="Pro-kuma_activ"/>
    <property type="match status" value="1"/>
</dbReference>
<gene>
    <name evidence="11" type="ORF">MSAN_00650200</name>
</gene>
<evidence type="ECO:0000256" key="5">
    <source>
        <dbReference type="ARBA" id="ARBA00022825"/>
    </source>
</evidence>
<keyword evidence="9" id="KW-0732">Signal</keyword>
<dbReference type="EMBL" id="JACAZH010000004">
    <property type="protein sequence ID" value="KAF7370195.1"/>
    <property type="molecule type" value="Genomic_DNA"/>
</dbReference>
<dbReference type="PANTHER" id="PTHR14218:SF15">
    <property type="entry name" value="TRIPEPTIDYL-PEPTIDASE 1"/>
    <property type="match status" value="1"/>
</dbReference>
<evidence type="ECO:0000256" key="7">
    <source>
        <dbReference type="ARBA" id="ARBA00023145"/>
    </source>
</evidence>
<comment type="subcellular location">
    <subcellularLocation>
        <location evidence="1">Secreted</location>
        <location evidence="1">Extracellular space</location>
    </subcellularLocation>
</comment>
<evidence type="ECO:0000259" key="10">
    <source>
        <dbReference type="PROSITE" id="PS51695"/>
    </source>
</evidence>
<accession>A0A8H7DDA8</accession>
<keyword evidence="4 8" id="KW-0378">Hydrolase</keyword>
<dbReference type="InterPro" id="IPR030400">
    <property type="entry name" value="Sedolisin_dom"/>
</dbReference>
<dbReference type="GO" id="GO:0004252">
    <property type="term" value="F:serine-type endopeptidase activity"/>
    <property type="evidence" value="ECO:0007669"/>
    <property type="project" value="UniProtKB-UniRule"/>
</dbReference>
<dbReference type="InterPro" id="IPR050819">
    <property type="entry name" value="Tripeptidyl-peptidase_I"/>
</dbReference>
<evidence type="ECO:0000256" key="4">
    <source>
        <dbReference type="ARBA" id="ARBA00022801"/>
    </source>
</evidence>
<evidence type="ECO:0000256" key="2">
    <source>
        <dbReference type="ARBA" id="ARBA00022670"/>
    </source>
</evidence>
<dbReference type="InterPro" id="IPR036852">
    <property type="entry name" value="Peptidase_S8/S53_dom_sf"/>
</dbReference>
<feature type="chain" id="PRO_5034471041" evidence="9">
    <location>
        <begin position="19"/>
        <end position="581"/>
    </location>
</feature>
<feature type="active site" description="Charge relay system" evidence="8">
    <location>
        <position position="498"/>
    </location>
</feature>
<evidence type="ECO:0000256" key="6">
    <source>
        <dbReference type="ARBA" id="ARBA00022837"/>
    </source>
</evidence>
<feature type="binding site" evidence="8">
    <location>
        <position position="562"/>
    </location>
    <ligand>
        <name>Ca(2+)</name>
        <dbReference type="ChEBI" id="CHEBI:29108"/>
    </ligand>
</feature>
<dbReference type="OrthoDB" id="409122at2759"/>
<evidence type="ECO:0000256" key="9">
    <source>
        <dbReference type="SAM" id="SignalP"/>
    </source>
</evidence>
<name>A0A8H7DDA8_9AGAR</name>
<feature type="signal peptide" evidence="9">
    <location>
        <begin position="1"/>
        <end position="18"/>
    </location>
</feature>
<dbReference type="Gene3D" id="3.40.50.200">
    <property type="entry name" value="Peptidase S8/S53 domain"/>
    <property type="match status" value="1"/>
</dbReference>
<dbReference type="InterPro" id="IPR023828">
    <property type="entry name" value="Peptidase_S8_Ser-AS"/>
</dbReference>
<dbReference type="GO" id="GO:0008240">
    <property type="term" value="F:tripeptidyl-peptidase activity"/>
    <property type="evidence" value="ECO:0007669"/>
    <property type="project" value="TreeGrafter"/>
</dbReference>
<keyword evidence="3 8" id="KW-0479">Metal-binding</keyword>
<keyword evidence="5 8" id="KW-0720">Serine protease</keyword>
<feature type="active site" description="Charge relay system" evidence="8">
    <location>
        <position position="303"/>
    </location>
</feature>